<keyword evidence="2" id="KW-1185">Reference proteome</keyword>
<gene>
    <name evidence="1" type="ORF">ARALYDRAFT_916235</name>
</gene>
<dbReference type="STRING" id="81972.D7MJA1"/>
<dbReference type="AlphaFoldDB" id="D7MJA1"/>
<organism evidence="2">
    <name type="scientific">Arabidopsis lyrata subsp. lyrata</name>
    <name type="common">Lyre-leaved rock-cress</name>
    <dbReference type="NCBI Taxonomy" id="81972"/>
    <lineage>
        <taxon>Eukaryota</taxon>
        <taxon>Viridiplantae</taxon>
        <taxon>Streptophyta</taxon>
        <taxon>Embryophyta</taxon>
        <taxon>Tracheophyta</taxon>
        <taxon>Spermatophyta</taxon>
        <taxon>Magnoliopsida</taxon>
        <taxon>eudicotyledons</taxon>
        <taxon>Gunneridae</taxon>
        <taxon>Pentapetalae</taxon>
        <taxon>rosids</taxon>
        <taxon>malvids</taxon>
        <taxon>Brassicales</taxon>
        <taxon>Brassicaceae</taxon>
        <taxon>Camelineae</taxon>
        <taxon>Arabidopsis</taxon>
    </lineage>
</organism>
<protein>
    <submittedName>
        <fullName evidence="1">Uncharacterized protein</fullName>
    </submittedName>
</protein>
<sequence length="71" mass="7931">MGETEITAEKESSLFKKFIVNHAYNFLKKNCREGDKALAIPRSKLLKVLLDFGEKTVVEEVVATNEIGAMS</sequence>
<dbReference type="Gramene" id="scaffold_703977.1">
    <property type="protein sequence ID" value="scaffold_703977.1"/>
    <property type="gene ID" value="scaffold_703977.1"/>
</dbReference>
<reference evidence="2" key="1">
    <citation type="journal article" date="2011" name="Nat. Genet.">
        <title>The Arabidopsis lyrata genome sequence and the basis of rapid genome size change.</title>
        <authorList>
            <person name="Hu T.T."/>
            <person name="Pattyn P."/>
            <person name="Bakker E.G."/>
            <person name="Cao J."/>
            <person name="Cheng J.-F."/>
            <person name="Clark R.M."/>
            <person name="Fahlgren N."/>
            <person name="Fawcett J.A."/>
            <person name="Grimwood J."/>
            <person name="Gundlach H."/>
            <person name="Haberer G."/>
            <person name="Hollister J.D."/>
            <person name="Ossowski S."/>
            <person name="Ottilar R.P."/>
            <person name="Salamov A.A."/>
            <person name="Schneeberger K."/>
            <person name="Spannagl M."/>
            <person name="Wang X."/>
            <person name="Yang L."/>
            <person name="Nasrallah M.E."/>
            <person name="Bergelson J."/>
            <person name="Carrington J.C."/>
            <person name="Gaut B.S."/>
            <person name="Schmutz J."/>
            <person name="Mayer K.F.X."/>
            <person name="Van de Peer Y."/>
            <person name="Grigoriev I.V."/>
            <person name="Nordborg M."/>
            <person name="Weigel D."/>
            <person name="Guo Y.-L."/>
        </authorList>
    </citation>
    <scope>NUCLEOTIDE SEQUENCE [LARGE SCALE GENOMIC DNA]</scope>
    <source>
        <strain evidence="2">cv. MN47</strain>
    </source>
</reference>
<proteinExistence type="predicted"/>
<name>D7MJA1_ARALL</name>
<dbReference type="HOGENOM" id="CLU_2743484_0_0_1"/>
<dbReference type="Proteomes" id="UP000008694">
    <property type="component" value="Unassembled WGS sequence"/>
</dbReference>
<evidence type="ECO:0000313" key="1">
    <source>
        <dbReference type="EMBL" id="EFH46975.1"/>
    </source>
</evidence>
<accession>D7MJA1</accession>
<evidence type="ECO:0000313" key="2">
    <source>
        <dbReference type="Proteomes" id="UP000008694"/>
    </source>
</evidence>
<dbReference type="EMBL" id="GL348719">
    <property type="protein sequence ID" value="EFH46975.1"/>
    <property type="molecule type" value="Genomic_DNA"/>
</dbReference>